<evidence type="ECO:0000313" key="2">
    <source>
        <dbReference type="Proteomes" id="UP000005627"/>
    </source>
</evidence>
<dbReference type="GeneID" id="11502791"/>
<proteinExistence type="predicted"/>
<dbReference type="FunCoup" id="G8ZLB7">
    <property type="interactions" value="25"/>
</dbReference>
<dbReference type="InterPro" id="IPR020301">
    <property type="entry name" value="Mrx7"/>
</dbReference>
<dbReference type="Pfam" id="PF10906">
    <property type="entry name" value="Mrx7"/>
    <property type="match status" value="1"/>
</dbReference>
<gene>
    <name evidence="1" type="primary">TDEL0A00790</name>
    <name evidence="1" type="ORF">TDEL_0A00790</name>
</gene>
<dbReference type="Proteomes" id="UP000005627">
    <property type="component" value="Chromosome 1"/>
</dbReference>
<dbReference type="eggNOG" id="ENOG502S73A">
    <property type="taxonomic scope" value="Eukaryota"/>
</dbReference>
<organism evidence="1 2">
    <name type="scientific">Torulaspora delbrueckii</name>
    <name type="common">Yeast</name>
    <name type="synonym">Candida colliculosa</name>
    <dbReference type="NCBI Taxonomy" id="4950"/>
    <lineage>
        <taxon>Eukaryota</taxon>
        <taxon>Fungi</taxon>
        <taxon>Dikarya</taxon>
        <taxon>Ascomycota</taxon>
        <taxon>Saccharomycotina</taxon>
        <taxon>Saccharomycetes</taxon>
        <taxon>Saccharomycetales</taxon>
        <taxon>Saccharomycetaceae</taxon>
        <taxon>Torulaspora</taxon>
    </lineage>
</organism>
<keyword evidence="2" id="KW-1185">Reference proteome</keyword>
<dbReference type="RefSeq" id="XP_003678622.1">
    <property type="nucleotide sequence ID" value="XM_003678574.1"/>
</dbReference>
<evidence type="ECO:0000313" key="1">
    <source>
        <dbReference type="EMBL" id="CCE89411.1"/>
    </source>
</evidence>
<dbReference type="EMBL" id="HE616742">
    <property type="protein sequence ID" value="CCE89411.1"/>
    <property type="molecule type" value="Genomic_DNA"/>
</dbReference>
<reference evidence="1 2" key="1">
    <citation type="journal article" date="2011" name="Proc. Natl. Acad. Sci. U.S.A.">
        <title>Evolutionary erosion of yeast sex chromosomes by mating-type switching accidents.</title>
        <authorList>
            <person name="Gordon J.L."/>
            <person name="Armisen D."/>
            <person name="Proux-Wera E."/>
            <person name="Oheigeartaigh S.S."/>
            <person name="Byrne K.P."/>
            <person name="Wolfe K.H."/>
        </authorList>
    </citation>
    <scope>NUCLEOTIDE SEQUENCE [LARGE SCALE GENOMIC DNA]</scope>
    <source>
        <strain evidence="2">ATCC 10662 / CBS 1146 / NBRC 0425 / NCYC 2629 / NRRL Y-866</strain>
    </source>
</reference>
<dbReference type="HOGENOM" id="CLU_177980_0_0_1"/>
<dbReference type="KEGG" id="tdl:TDEL_0A00790"/>
<protein>
    <submittedName>
        <fullName evidence="1">Uncharacterized protein</fullName>
    </submittedName>
</protein>
<sequence>MRKPPRSLEEWLYYKLMDSQGFHRFVGKVYRKVNNIQDPNYEKASSISESTFKPSSLQMFKAYRMLFWDEIRGIFGLPRKTNKYFKD</sequence>
<dbReference type="OrthoDB" id="4138121at2759"/>
<name>G8ZLB7_TORDE</name>
<dbReference type="InParanoid" id="G8ZLB7"/>
<dbReference type="AlphaFoldDB" id="G8ZLB7"/>
<accession>G8ZLB7</accession>